<comment type="function">
    <text evidence="1">Putative transcription activator involved in regulating light control of development.</text>
</comment>
<dbReference type="PANTHER" id="PTHR31669:SF302">
    <property type="entry name" value="PROTEIN FAR1-RELATED SEQUENCE"/>
    <property type="match status" value="1"/>
</dbReference>
<dbReference type="AlphaFoldDB" id="A0A822ZG56"/>
<keyword evidence="1" id="KW-0479">Metal-binding</keyword>
<comment type="caution">
    <text evidence="2">The sequence shown here is derived from an EMBL/GenBank/DDBJ whole genome shotgun (WGS) entry which is preliminary data.</text>
</comment>
<organism evidence="2 3">
    <name type="scientific">Nelumbo nucifera</name>
    <name type="common">Sacred lotus</name>
    <dbReference type="NCBI Taxonomy" id="4432"/>
    <lineage>
        <taxon>Eukaryota</taxon>
        <taxon>Viridiplantae</taxon>
        <taxon>Streptophyta</taxon>
        <taxon>Embryophyta</taxon>
        <taxon>Tracheophyta</taxon>
        <taxon>Spermatophyta</taxon>
        <taxon>Magnoliopsida</taxon>
        <taxon>Proteales</taxon>
        <taxon>Nelumbonaceae</taxon>
        <taxon>Nelumbo</taxon>
    </lineage>
</organism>
<dbReference type="GO" id="GO:0008270">
    <property type="term" value="F:zinc ion binding"/>
    <property type="evidence" value="ECO:0007669"/>
    <property type="project" value="UniProtKB-UniRule"/>
</dbReference>
<dbReference type="Proteomes" id="UP000607653">
    <property type="component" value="Unassembled WGS sequence"/>
</dbReference>
<protein>
    <recommendedName>
        <fullName evidence="1">Protein FAR1-RELATED SEQUENCE</fullName>
    </recommendedName>
</protein>
<sequence>MINTYNLGHQQWLNDLYRKRDQWAEAYLHGHFFAGVRTTQRCKSENAYVKCYLTSRNNLTEFFWNFEIVIVNSRQQEV</sequence>
<proteinExistence type="inferred from homology"/>
<keyword evidence="1" id="KW-0539">Nucleus</keyword>
<dbReference type="EMBL" id="DUZY01000006">
    <property type="protein sequence ID" value="DAD42415.1"/>
    <property type="molecule type" value="Genomic_DNA"/>
</dbReference>
<keyword evidence="3" id="KW-1185">Reference proteome</keyword>
<dbReference type="GO" id="GO:0006355">
    <property type="term" value="P:regulation of DNA-templated transcription"/>
    <property type="evidence" value="ECO:0007669"/>
    <property type="project" value="UniProtKB-UniRule"/>
</dbReference>
<dbReference type="PANTHER" id="PTHR31669">
    <property type="entry name" value="PROTEIN FAR1-RELATED SEQUENCE 10-RELATED"/>
    <property type="match status" value="1"/>
</dbReference>
<dbReference type="GO" id="GO:0005634">
    <property type="term" value="C:nucleus"/>
    <property type="evidence" value="ECO:0007669"/>
    <property type="project" value="UniProtKB-SubCell"/>
</dbReference>
<accession>A0A822ZG56</accession>
<dbReference type="InterPro" id="IPR031052">
    <property type="entry name" value="FHY3/FAR1"/>
</dbReference>
<reference evidence="2 3" key="1">
    <citation type="journal article" date="2020" name="Mol. Biol. Evol.">
        <title>Distinct Expression and Methylation Patterns for Genes with Different Fates following a Single Whole-Genome Duplication in Flowering Plants.</title>
        <authorList>
            <person name="Shi T."/>
            <person name="Rahmani R.S."/>
            <person name="Gugger P.F."/>
            <person name="Wang M."/>
            <person name="Li H."/>
            <person name="Zhang Y."/>
            <person name="Li Z."/>
            <person name="Wang Q."/>
            <person name="Van de Peer Y."/>
            <person name="Marchal K."/>
            <person name="Chen J."/>
        </authorList>
    </citation>
    <scope>NUCLEOTIDE SEQUENCE [LARGE SCALE GENOMIC DNA]</scope>
    <source>
        <tissue evidence="2">Leaf</tissue>
    </source>
</reference>
<comment type="similarity">
    <text evidence="1">Belongs to the FHY3/FAR1 family.</text>
</comment>
<keyword evidence="1" id="KW-0862">Zinc</keyword>
<gene>
    <name evidence="2" type="ORF">HUJ06_000645</name>
</gene>
<evidence type="ECO:0000313" key="3">
    <source>
        <dbReference type="Proteomes" id="UP000607653"/>
    </source>
</evidence>
<name>A0A822ZG56_NELNU</name>
<evidence type="ECO:0000256" key="1">
    <source>
        <dbReference type="RuleBase" id="RU367018"/>
    </source>
</evidence>
<evidence type="ECO:0000313" key="2">
    <source>
        <dbReference type="EMBL" id="DAD42415.1"/>
    </source>
</evidence>
<keyword evidence="1" id="KW-0863">Zinc-finger</keyword>
<comment type="subcellular location">
    <subcellularLocation>
        <location evidence="1">Nucleus</location>
    </subcellularLocation>
</comment>